<dbReference type="InterPro" id="IPR057062">
    <property type="entry name" value="TriTu"/>
</dbReference>
<organism evidence="1 2">
    <name type="scientific">Delftia acidovorans</name>
    <name type="common">Pseudomonas acidovorans</name>
    <name type="synonym">Comamonas acidovorans</name>
    <dbReference type="NCBI Taxonomy" id="80866"/>
    <lineage>
        <taxon>Bacteria</taxon>
        <taxon>Pseudomonadati</taxon>
        <taxon>Pseudomonadota</taxon>
        <taxon>Betaproteobacteria</taxon>
        <taxon>Burkholderiales</taxon>
        <taxon>Comamonadaceae</taxon>
        <taxon>Delftia</taxon>
    </lineage>
</organism>
<dbReference type="AlphaFoldDB" id="A0A7T2VZB5"/>
<protein>
    <submittedName>
        <fullName evidence="1">Uncharacterized protein</fullName>
    </submittedName>
</protein>
<evidence type="ECO:0000313" key="2">
    <source>
        <dbReference type="Proteomes" id="UP000594778"/>
    </source>
</evidence>
<dbReference type="RefSeq" id="WP_197954511.1">
    <property type="nucleotide sequence ID" value="NZ_CP065668.1"/>
</dbReference>
<gene>
    <name evidence="1" type="ORF">I6G66_21810</name>
</gene>
<sequence>MSTLMIFIDWARHIKIRKTKEMREIKLTESATTENPSARLDIDMEGTVSRITCWETGDYDAEVIDFDTEKTIYSIHGTLQVGKSMSDQFLQFFEAIGLEVE</sequence>
<name>A0A7T2VZB5_DELAC</name>
<accession>A0A7T2VZB5</accession>
<reference evidence="1 2" key="1">
    <citation type="submission" date="2020-12" db="EMBL/GenBank/DDBJ databases">
        <title>FDA dAtabase for Regulatory Grade micrObial Sequences (FDA-ARGOS): Supporting development and validation of Infectious Disease Dx tests.</title>
        <authorList>
            <person name="Sproer C."/>
            <person name="Gronow S."/>
            <person name="Severitt S."/>
            <person name="Schroder I."/>
            <person name="Tallon L."/>
            <person name="Sadzewicz L."/>
            <person name="Zhao X."/>
            <person name="Boylan J."/>
            <person name="Ott S."/>
            <person name="Bowen H."/>
            <person name="Vavikolanu K."/>
            <person name="Mehta A."/>
            <person name="Aluvathingal J."/>
            <person name="Nadendla S."/>
            <person name="Lowell S."/>
            <person name="Myers T."/>
            <person name="Yan Y."/>
            <person name="Sichtig H."/>
        </authorList>
    </citation>
    <scope>NUCLEOTIDE SEQUENCE [LARGE SCALE GENOMIC DNA]</scope>
    <source>
        <strain evidence="1 2">FDAARGOS_909</strain>
    </source>
</reference>
<dbReference type="Proteomes" id="UP000594778">
    <property type="component" value="Chromosome"/>
</dbReference>
<proteinExistence type="predicted"/>
<dbReference type="Pfam" id="PF24689">
    <property type="entry name" value="TriTu"/>
    <property type="match status" value="1"/>
</dbReference>
<evidence type="ECO:0000313" key="1">
    <source>
        <dbReference type="EMBL" id="QPS06920.1"/>
    </source>
</evidence>
<dbReference type="EMBL" id="CP065668">
    <property type="protein sequence ID" value="QPS06920.1"/>
    <property type="molecule type" value="Genomic_DNA"/>
</dbReference>